<dbReference type="EMBL" id="GDQN01001416">
    <property type="protein sequence ID" value="JAT89638.1"/>
    <property type="molecule type" value="Transcribed_RNA"/>
</dbReference>
<proteinExistence type="predicted"/>
<gene>
    <name evidence="1" type="ORF">g.7010</name>
</gene>
<reference evidence="1" key="1">
    <citation type="submission" date="2015-09" db="EMBL/GenBank/DDBJ databases">
        <title>De novo assembly of Pectinophora gossypiella (Pink Bollworm) gut transcriptome.</title>
        <authorList>
            <person name="Tassone E.E."/>
        </authorList>
    </citation>
    <scope>NUCLEOTIDE SEQUENCE</scope>
</reference>
<name>A0A1E1WRM1_PECGO</name>
<evidence type="ECO:0008006" key="2">
    <source>
        <dbReference type="Google" id="ProtNLM"/>
    </source>
</evidence>
<organism evidence="1">
    <name type="scientific">Pectinophora gossypiella</name>
    <name type="common">Cotton pink bollworm</name>
    <name type="synonym">Depressaria gossypiella</name>
    <dbReference type="NCBI Taxonomy" id="13191"/>
    <lineage>
        <taxon>Eukaryota</taxon>
        <taxon>Metazoa</taxon>
        <taxon>Ecdysozoa</taxon>
        <taxon>Arthropoda</taxon>
        <taxon>Hexapoda</taxon>
        <taxon>Insecta</taxon>
        <taxon>Pterygota</taxon>
        <taxon>Neoptera</taxon>
        <taxon>Endopterygota</taxon>
        <taxon>Lepidoptera</taxon>
        <taxon>Glossata</taxon>
        <taxon>Ditrysia</taxon>
        <taxon>Gelechioidea</taxon>
        <taxon>Gelechiidae</taxon>
        <taxon>Apatetrinae</taxon>
        <taxon>Pectinophora</taxon>
    </lineage>
</organism>
<protein>
    <recommendedName>
        <fullName evidence="2">FATC domain-containing protein</fullName>
    </recommendedName>
</protein>
<evidence type="ECO:0000313" key="1">
    <source>
        <dbReference type="EMBL" id="JAT89638.1"/>
    </source>
</evidence>
<feature type="non-terminal residue" evidence="1">
    <location>
        <position position="1"/>
    </location>
</feature>
<accession>A0A1E1WRM1</accession>
<sequence>ANVFQYGSHEIPPARLTANVLAACSITELEAHMQQLLTTLRDSHKMFCAVVKIYFKWMGEFNGKMPYISAILTGRSRSCDVTSDVIKESQLKSLEKQKYIDLLDGVFQDYPTKDIYDVEDQISCFLRQCTDPKILSVTRSGWESWV</sequence>
<dbReference type="AlphaFoldDB" id="A0A1E1WRM1"/>
<dbReference type="OrthoDB" id="431717at2759"/>